<dbReference type="CDD" id="cd05233">
    <property type="entry name" value="SDR_c"/>
    <property type="match status" value="1"/>
</dbReference>
<dbReference type="Pfam" id="PF00106">
    <property type="entry name" value="adh_short"/>
    <property type="match status" value="1"/>
</dbReference>
<proteinExistence type="inferred from homology"/>
<gene>
    <name evidence="5" type="ORF">JMA_34360</name>
</gene>
<feature type="domain" description="Ketoreductase" evidence="4">
    <location>
        <begin position="7"/>
        <end position="186"/>
    </location>
</feature>
<dbReference type="PANTHER" id="PTHR44196">
    <property type="entry name" value="DEHYDROGENASE/REDUCTASE SDR FAMILY MEMBER 7B"/>
    <property type="match status" value="1"/>
</dbReference>
<dbReference type="FunFam" id="3.40.50.720:FF:000084">
    <property type="entry name" value="Short-chain dehydrogenase reductase"/>
    <property type="match status" value="1"/>
</dbReference>
<dbReference type="GO" id="GO:0016020">
    <property type="term" value="C:membrane"/>
    <property type="evidence" value="ECO:0007669"/>
    <property type="project" value="TreeGrafter"/>
</dbReference>
<dbReference type="EMBL" id="CP009416">
    <property type="protein sequence ID" value="AJD92753.1"/>
    <property type="molecule type" value="Genomic_DNA"/>
</dbReference>
<dbReference type="SMART" id="SM00822">
    <property type="entry name" value="PKS_KR"/>
    <property type="match status" value="1"/>
</dbReference>
<dbReference type="PRINTS" id="PR00081">
    <property type="entry name" value="GDHRDH"/>
</dbReference>
<name>A0A0B5AVX7_9BACL</name>
<organism evidence="5 6">
    <name type="scientific">Jeotgalibacillus malaysiensis</name>
    <dbReference type="NCBI Taxonomy" id="1508404"/>
    <lineage>
        <taxon>Bacteria</taxon>
        <taxon>Bacillati</taxon>
        <taxon>Bacillota</taxon>
        <taxon>Bacilli</taxon>
        <taxon>Bacillales</taxon>
        <taxon>Caryophanaceae</taxon>
        <taxon>Jeotgalibacillus</taxon>
    </lineage>
</organism>
<dbReference type="NCBIfam" id="NF005806">
    <property type="entry name" value="PRK07666.1"/>
    <property type="match status" value="1"/>
</dbReference>
<dbReference type="PANTHER" id="PTHR44196:SF1">
    <property type="entry name" value="DEHYDROGENASE_REDUCTASE SDR FAMILY MEMBER 7B"/>
    <property type="match status" value="1"/>
</dbReference>
<evidence type="ECO:0000313" key="6">
    <source>
        <dbReference type="Proteomes" id="UP000031449"/>
    </source>
</evidence>
<dbReference type="InterPro" id="IPR057326">
    <property type="entry name" value="KR_dom"/>
</dbReference>
<dbReference type="PIRSF" id="PIRSF000126">
    <property type="entry name" value="11-beta-HSD1"/>
    <property type="match status" value="1"/>
</dbReference>
<accession>A0A0B5AVX7</accession>
<dbReference type="SUPFAM" id="SSF51735">
    <property type="entry name" value="NAD(P)-binding Rossmann-fold domains"/>
    <property type="match status" value="1"/>
</dbReference>
<keyword evidence="6" id="KW-1185">Reference proteome</keyword>
<dbReference type="Gene3D" id="3.40.50.720">
    <property type="entry name" value="NAD(P)-binding Rossmann-like Domain"/>
    <property type="match status" value="1"/>
</dbReference>
<dbReference type="PROSITE" id="PS00061">
    <property type="entry name" value="ADH_SHORT"/>
    <property type="match status" value="1"/>
</dbReference>
<reference evidence="5 6" key="1">
    <citation type="submission" date="2014-08" db="EMBL/GenBank/DDBJ databases">
        <title>Complete genome of a marine bacteria Jeotgalibacillus malaysiensis.</title>
        <authorList>
            <person name="Yaakop A.S."/>
            <person name="Chan K.-G."/>
            <person name="Goh K.M."/>
        </authorList>
    </citation>
    <scope>NUCLEOTIDE SEQUENCE [LARGE SCALE GENOMIC DNA]</scope>
    <source>
        <strain evidence="5 6">D5</strain>
    </source>
</reference>
<dbReference type="GO" id="GO:0016491">
    <property type="term" value="F:oxidoreductase activity"/>
    <property type="evidence" value="ECO:0007669"/>
    <property type="project" value="UniProtKB-KW"/>
</dbReference>
<keyword evidence="2" id="KW-0560">Oxidoreductase</keyword>
<evidence type="ECO:0000259" key="4">
    <source>
        <dbReference type="SMART" id="SM00822"/>
    </source>
</evidence>
<dbReference type="InterPro" id="IPR036291">
    <property type="entry name" value="NAD(P)-bd_dom_sf"/>
</dbReference>
<dbReference type="BioCyc" id="JESP1508404:G14D9-12717-MONOMER"/>
<evidence type="ECO:0000256" key="1">
    <source>
        <dbReference type="ARBA" id="ARBA00006484"/>
    </source>
</evidence>
<evidence type="ECO:0000256" key="3">
    <source>
        <dbReference type="RuleBase" id="RU000363"/>
    </source>
</evidence>
<evidence type="ECO:0000313" key="5">
    <source>
        <dbReference type="EMBL" id="AJD92753.1"/>
    </source>
</evidence>
<dbReference type="HOGENOM" id="CLU_010194_2_10_9"/>
<dbReference type="PRINTS" id="PR00080">
    <property type="entry name" value="SDRFAMILY"/>
</dbReference>
<dbReference type="InterPro" id="IPR002347">
    <property type="entry name" value="SDR_fam"/>
</dbReference>
<dbReference type="GO" id="GO:0008206">
    <property type="term" value="P:bile acid metabolic process"/>
    <property type="evidence" value="ECO:0007669"/>
    <property type="project" value="UniProtKB-ARBA"/>
</dbReference>
<dbReference type="AlphaFoldDB" id="A0A0B5AVX7"/>
<dbReference type="Proteomes" id="UP000031449">
    <property type="component" value="Chromosome"/>
</dbReference>
<comment type="similarity">
    <text evidence="1 3">Belongs to the short-chain dehydrogenases/reductases (SDR) family.</text>
</comment>
<dbReference type="STRING" id="1508404.JMA_34360"/>
<sequence length="238" mass="25768">MQTLKGKKAIITGGSRGIGAATAIELAKEGVDLGIVGRSEEHLNKIKDQLDQYGVQVLTAAADVSYEADIQHAIQELTNQLGHVDILINNAGIGAYGEFLELSTEDWNKVLQTNVMGIVHTTKAVLPGMIERKKGDIINISSMSGLKGTKGSSAYSASKFAVNGLTESLMQEVRPHNIRVSTITPSLVETDLTRGQDGERNPDKFTQAEDLAEYIVSLLKLEQRSFIKTSAIWATNPF</sequence>
<protein>
    <submittedName>
        <fullName evidence="5">3-ketoacyl-ACP reductase</fullName>
    </submittedName>
</protein>
<dbReference type="OrthoDB" id="9775296at2"/>
<evidence type="ECO:0000256" key="2">
    <source>
        <dbReference type="ARBA" id="ARBA00023002"/>
    </source>
</evidence>
<dbReference type="KEGG" id="jeo:JMA_34360"/>
<dbReference type="InterPro" id="IPR020904">
    <property type="entry name" value="Sc_DH/Rdtase_CS"/>
</dbReference>